<protein>
    <submittedName>
        <fullName evidence="1">Uncharacterized protein</fullName>
    </submittedName>
</protein>
<comment type="caution">
    <text evidence="1">The sequence shown here is derived from an EMBL/GenBank/DDBJ whole genome shotgun (WGS) entry which is preliminary data.</text>
</comment>
<dbReference type="OrthoDB" id="10512698at2759"/>
<dbReference type="EMBL" id="BEZZ01066094">
    <property type="protein sequence ID" value="GCC41920.1"/>
    <property type="molecule type" value="Genomic_DNA"/>
</dbReference>
<name>A0A401TGY8_CHIPU</name>
<keyword evidence="2" id="KW-1185">Reference proteome</keyword>
<dbReference type="AlphaFoldDB" id="A0A401TGY8"/>
<evidence type="ECO:0000313" key="1">
    <source>
        <dbReference type="EMBL" id="GCC41920.1"/>
    </source>
</evidence>
<accession>A0A401TGY8</accession>
<gene>
    <name evidence="1" type="ORF">chiPu_0025809</name>
</gene>
<reference evidence="1 2" key="1">
    <citation type="journal article" date="2018" name="Nat. Ecol. Evol.">
        <title>Shark genomes provide insights into elasmobranch evolution and the origin of vertebrates.</title>
        <authorList>
            <person name="Hara Y"/>
            <person name="Yamaguchi K"/>
            <person name="Onimaru K"/>
            <person name="Kadota M"/>
            <person name="Koyanagi M"/>
            <person name="Keeley SD"/>
            <person name="Tatsumi K"/>
            <person name="Tanaka K"/>
            <person name="Motone F"/>
            <person name="Kageyama Y"/>
            <person name="Nozu R"/>
            <person name="Adachi N"/>
            <person name="Nishimura O"/>
            <person name="Nakagawa R"/>
            <person name="Tanegashima C"/>
            <person name="Kiyatake I"/>
            <person name="Matsumoto R"/>
            <person name="Murakumo K"/>
            <person name="Nishida K"/>
            <person name="Terakita A"/>
            <person name="Kuratani S"/>
            <person name="Sato K"/>
            <person name="Hyodo S Kuraku.S."/>
        </authorList>
    </citation>
    <scope>NUCLEOTIDE SEQUENCE [LARGE SCALE GENOMIC DNA]</scope>
</reference>
<organism evidence="1 2">
    <name type="scientific">Chiloscyllium punctatum</name>
    <name type="common">Brownbanded bambooshark</name>
    <name type="synonym">Hemiscyllium punctatum</name>
    <dbReference type="NCBI Taxonomy" id="137246"/>
    <lineage>
        <taxon>Eukaryota</taxon>
        <taxon>Metazoa</taxon>
        <taxon>Chordata</taxon>
        <taxon>Craniata</taxon>
        <taxon>Vertebrata</taxon>
        <taxon>Chondrichthyes</taxon>
        <taxon>Elasmobranchii</taxon>
        <taxon>Galeomorphii</taxon>
        <taxon>Galeoidea</taxon>
        <taxon>Orectolobiformes</taxon>
        <taxon>Hemiscylliidae</taxon>
        <taxon>Chiloscyllium</taxon>
    </lineage>
</organism>
<proteinExistence type="predicted"/>
<evidence type="ECO:0000313" key="2">
    <source>
        <dbReference type="Proteomes" id="UP000287033"/>
    </source>
</evidence>
<sequence>MEPAQSVSLMDKLKGLSQEQLSDVLNSPEKQDSLLLDSEEVRESACFQSRAESRLGNGAMLPAVLLSP</sequence>
<dbReference type="Proteomes" id="UP000287033">
    <property type="component" value="Unassembled WGS sequence"/>
</dbReference>